<feature type="region of interest" description="Disordered" evidence="1">
    <location>
        <begin position="221"/>
        <end position="249"/>
    </location>
</feature>
<dbReference type="Pfam" id="PF26133">
    <property type="entry name" value="DUF8039"/>
    <property type="match status" value="1"/>
</dbReference>
<dbReference type="EMBL" id="CP093349">
    <property type="protein sequence ID" value="WOH07651.1"/>
    <property type="molecule type" value="Genomic_DNA"/>
</dbReference>
<protein>
    <recommendedName>
        <fullName evidence="2">DUF8039 domain-containing protein</fullName>
    </recommendedName>
</protein>
<proteinExistence type="predicted"/>
<evidence type="ECO:0000313" key="3">
    <source>
        <dbReference type="EMBL" id="WOH07651.1"/>
    </source>
</evidence>
<feature type="domain" description="DUF8039" evidence="2">
    <location>
        <begin position="250"/>
        <end position="321"/>
    </location>
</feature>
<gene>
    <name evidence="3" type="ORF">DCAR_0727084</name>
</gene>
<organism evidence="3 4">
    <name type="scientific">Daucus carota subsp. sativus</name>
    <name type="common">Carrot</name>
    <dbReference type="NCBI Taxonomy" id="79200"/>
    <lineage>
        <taxon>Eukaryota</taxon>
        <taxon>Viridiplantae</taxon>
        <taxon>Streptophyta</taxon>
        <taxon>Embryophyta</taxon>
        <taxon>Tracheophyta</taxon>
        <taxon>Spermatophyta</taxon>
        <taxon>Magnoliopsida</taxon>
        <taxon>eudicotyledons</taxon>
        <taxon>Gunneridae</taxon>
        <taxon>Pentapetalae</taxon>
        <taxon>asterids</taxon>
        <taxon>campanulids</taxon>
        <taxon>Apiales</taxon>
        <taxon>Apiaceae</taxon>
        <taxon>Apioideae</taxon>
        <taxon>Scandiceae</taxon>
        <taxon>Daucinae</taxon>
        <taxon>Daucus</taxon>
        <taxon>Daucus sect. Daucus</taxon>
    </lineage>
</organism>
<keyword evidence="4" id="KW-1185">Reference proteome</keyword>
<dbReference type="PANTHER" id="PTHR33018">
    <property type="entry name" value="OS10G0338966 PROTEIN-RELATED"/>
    <property type="match status" value="1"/>
</dbReference>
<reference evidence="3" key="1">
    <citation type="journal article" date="2016" name="Nat. Genet.">
        <title>A high-quality carrot genome assembly provides new insights into carotenoid accumulation and asterid genome evolution.</title>
        <authorList>
            <person name="Iorizzo M."/>
            <person name="Ellison S."/>
            <person name="Senalik D."/>
            <person name="Zeng P."/>
            <person name="Satapoomin P."/>
            <person name="Huang J."/>
            <person name="Bowman M."/>
            <person name="Iovene M."/>
            <person name="Sanseverino W."/>
            <person name="Cavagnaro P."/>
            <person name="Yildiz M."/>
            <person name="Macko-Podgorni A."/>
            <person name="Moranska E."/>
            <person name="Grzebelus E."/>
            <person name="Grzebelus D."/>
            <person name="Ashrafi H."/>
            <person name="Zheng Z."/>
            <person name="Cheng S."/>
            <person name="Spooner D."/>
            <person name="Van Deynze A."/>
            <person name="Simon P."/>
        </authorList>
    </citation>
    <scope>NUCLEOTIDE SEQUENCE</scope>
    <source>
        <tissue evidence="3">Leaf</tissue>
    </source>
</reference>
<accession>A0AAF0XJM2</accession>
<reference evidence="3" key="2">
    <citation type="submission" date="2022-03" db="EMBL/GenBank/DDBJ databases">
        <title>Draft title - Genomic analysis of global carrot germplasm unveils the trajectory of domestication and the origin of high carotenoid orange carrot.</title>
        <authorList>
            <person name="Iorizzo M."/>
            <person name="Ellison S."/>
            <person name="Senalik D."/>
            <person name="Macko-Podgorni A."/>
            <person name="Grzebelus D."/>
            <person name="Bostan H."/>
            <person name="Rolling W."/>
            <person name="Curaba J."/>
            <person name="Simon P."/>
        </authorList>
    </citation>
    <scope>NUCLEOTIDE SEQUENCE</scope>
    <source>
        <tissue evidence="3">Leaf</tissue>
    </source>
</reference>
<evidence type="ECO:0000259" key="2">
    <source>
        <dbReference type="Pfam" id="PF26133"/>
    </source>
</evidence>
<evidence type="ECO:0000256" key="1">
    <source>
        <dbReference type="SAM" id="MobiDB-lite"/>
    </source>
</evidence>
<dbReference type="PANTHER" id="PTHR33018:SF31">
    <property type="entry name" value="TRANSPOSASE, PTTA_EN_SPM, PLANT"/>
    <property type="match status" value="1"/>
</dbReference>
<evidence type="ECO:0000313" key="4">
    <source>
        <dbReference type="Proteomes" id="UP000077755"/>
    </source>
</evidence>
<name>A0AAF0XJM2_DAUCS</name>
<dbReference type="Proteomes" id="UP000077755">
    <property type="component" value="Chromosome 7"/>
</dbReference>
<dbReference type="AlphaFoldDB" id="A0AAF0XJM2"/>
<sequence length="339" mass="38570">MVPIDIPSWPKVDPELKEKIWNDLEDTFELIPESRKRILQSAGAKWRNFKAKLTAEYVLPYVGQKKKLQKPPKQYAFVGKKAWRRFVAVRVTKDWQIRSGRLEPAERPDRAIMWKNARKPNDGNISPKLKKKIEQIDSLLEKQQNGEFKPDGTKDVLTTVLETPEHAGRVRGVGNFIPPTVYFDLPKKSRNHITKEQFHNLELQIAELKALIAGGNYQNSPIHQNSEKASCPGAVKEQDQEQKTRKQPVGPRKCELAVDNIDNKVAFGVVFDEEDGLRFVRVSVDGSIQDDALVPVPVIGEIETVHQAIGSHLAWPKDMISYISSTGSEVYNLNKQFKF</sequence>
<dbReference type="InterPro" id="IPR058352">
    <property type="entry name" value="DUF8039"/>
</dbReference>